<feature type="domain" description="GmrSD restriction endonucleases C-terminal" evidence="2">
    <location>
        <begin position="408"/>
        <end position="548"/>
    </location>
</feature>
<accession>A0AA37IYV3</accession>
<dbReference type="Pfam" id="PF07510">
    <property type="entry name" value="GmrSD_C"/>
    <property type="match status" value="1"/>
</dbReference>
<feature type="domain" description="GmrSD restriction endonucleases N-terminal" evidence="1">
    <location>
        <begin position="15"/>
        <end position="218"/>
    </location>
</feature>
<dbReference type="PANTHER" id="PTHR35149:SF2">
    <property type="entry name" value="DUF262 DOMAIN-CONTAINING PROTEIN"/>
    <property type="match status" value="1"/>
</dbReference>
<sequence length="849" mass="99847">MKGSETKLVAYMQGSDKRFVIPVYQRNYDWKTENCKQLYNDLVKVVRKGRKSHFFGSIVSVHNEDEFNEFLVIDGQQRLTTISLLLLAMYNLMKQGVLTPSKGNLAEKIYKTYLIDEWQEDDTRIKLKPVKNDREAFGRLFGEESEYIPESNLTINYNYFYTRIQKEEVTLDELYDAITKLEIINIILNQDDNPQLIFESLNSTGVALSEGDKIRNFILMGQPPKQQNDFYERYWNKIELCTNYNVSGFIRDYLSIKQQLIPSMNRVYFTFKAFVEDHALETEPLLQELLNYARWYEILLKGRTADKALNACIYRLNRLETTITRPFFLEVLRLHAEGKLPLAQVKEIFHITENYLFRRTICDLPTNALNKIFLMLHREILRYDGTEDGYLEKFKYALCSKTDRGRFPDDTEFLEAFAIRPVYQMNSKNKIYLLERFENFGTVEVQDVYRQFDDGVYSIEHIMPQHLTPAWIKELGEDYEQIHEQWLHRLANLTLTGYNSRYSNSTFAEKRDMENGFISSHLYMNNWIGQQQHWGLAELEARNQMLMQRAAAIWPMPETNYKPAEKQMDSYSLEDDVDLSGREILRFSYKNTEQPVTSWIDMMEQVLKILHAEDQSVLSKLAHTSDPENELDAYVSSRPEDLRNALKIDDDIFVERNTSTATKLSLLRKFFKAYGTDAEDLVFILKDSDADKSAEEAGTRWELRRRYWAFALPYIQQANNDGTGRGCFLNCTTSKENWINGFFGIGGFSFACVANYNGAKVELCLAHFKKERNKKAFDLLWQHKEEIETKLGTPLCWLRLDDKKASYVTLRLEEVSIEKEEDWTRIAKFHAEWSKKFYDTFVPYLKQMD</sequence>
<name>A0AA37IYV3_9FIRM</name>
<evidence type="ECO:0000313" key="4">
    <source>
        <dbReference type="EMBL" id="GJN64519.1"/>
    </source>
</evidence>
<dbReference type="RefSeq" id="WP_238316717.1">
    <property type="nucleotide sequence ID" value="NZ_BQKV01000036.1"/>
</dbReference>
<feature type="domain" description="DUF4268" evidence="3">
    <location>
        <begin position="703"/>
        <end position="844"/>
    </location>
</feature>
<evidence type="ECO:0000313" key="5">
    <source>
        <dbReference type="Proteomes" id="UP001055185"/>
    </source>
</evidence>
<dbReference type="EMBL" id="BQKV01000036">
    <property type="protein sequence ID" value="GJN64519.1"/>
    <property type="molecule type" value="Genomic_DNA"/>
</dbReference>
<dbReference type="Pfam" id="PF14088">
    <property type="entry name" value="DUF4268"/>
    <property type="match status" value="1"/>
</dbReference>
<evidence type="ECO:0000259" key="2">
    <source>
        <dbReference type="Pfam" id="PF07510"/>
    </source>
</evidence>
<comment type="caution">
    <text evidence="4">The sequence shown here is derived from an EMBL/GenBank/DDBJ whole genome shotgun (WGS) entry which is preliminary data.</text>
</comment>
<dbReference type="InterPro" id="IPR025364">
    <property type="entry name" value="DUF4268"/>
</dbReference>
<evidence type="ECO:0000259" key="1">
    <source>
        <dbReference type="Pfam" id="PF03235"/>
    </source>
</evidence>
<proteinExistence type="predicted"/>
<keyword evidence="5" id="KW-1185">Reference proteome</keyword>
<dbReference type="AlphaFoldDB" id="A0AA37IYV3"/>
<evidence type="ECO:0008006" key="6">
    <source>
        <dbReference type="Google" id="ProtNLM"/>
    </source>
</evidence>
<dbReference type="Pfam" id="PF03235">
    <property type="entry name" value="GmrSD_N"/>
    <property type="match status" value="1"/>
</dbReference>
<dbReference type="Proteomes" id="UP001055185">
    <property type="component" value="Unassembled WGS sequence"/>
</dbReference>
<gene>
    <name evidence="4" type="ORF">JCM17207_11440</name>
</gene>
<organism evidence="4 5">
    <name type="scientific">Faecalibacterium gallinarum</name>
    <dbReference type="NCBI Taxonomy" id="2903556"/>
    <lineage>
        <taxon>Bacteria</taxon>
        <taxon>Bacillati</taxon>
        <taxon>Bacillota</taxon>
        <taxon>Clostridia</taxon>
        <taxon>Eubacteriales</taxon>
        <taxon>Oscillospiraceae</taxon>
        <taxon>Faecalibacterium</taxon>
    </lineage>
</organism>
<dbReference type="InterPro" id="IPR011089">
    <property type="entry name" value="GmrSD_C"/>
</dbReference>
<dbReference type="PANTHER" id="PTHR35149">
    <property type="entry name" value="SLL5132 PROTEIN"/>
    <property type="match status" value="1"/>
</dbReference>
<evidence type="ECO:0000259" key="3">
    <source>
        <dbReference type="Pfam" id="PF14088"/>
    </source>
</evidence>
<dbReference type="InterPro" id="IPR004919">
    <property type="entry name" value="GmrSD_N"/>
</dbReference>
<protein>
    <recommendedName>
        <fullName evidence="6">DUF4268 domain-containing protein</fullName>
    </recommendedName>
</protein>
<reference evidence="4" key="1">
    <citation type="journal article" date="2022" name="Int. J. Syst. Evol. Microbiol.">
        <title>Genome-based, phenotypic and chemotaxonomic classification of Faecalibacterium strains: proposal of three novel species Faecalibacterium duncaniae sp. nov., Faecalibacterium hattorii sp. nov. and Faecalibacterium gallinarum sp. nov. .</title>
        <authorList>
            <person name="Sakamoto M."/>
            <person name="Sakurai N."/>
            <person name="Tanno H."/>
            <person name="Iino T."/>
            <person name="Ohkuma M."/>
            <person name="Endo A."/>
        </authorList>
    </citation>
    <scope>NUCLEOTIDE SEQUENCE</scope>
    <source>
        <strain evidence="4">JCM 17207</strain>
    </source>
</reference>